<dbReference type="Proteomes" id="UP000583266">
    <property type="component" value="Unassembled WGS sequence"/>
</dbReference>
<comment type="caution">
    <text evidence="2">The sequence shown here is derived from an EMBL/GenBank/DDBJ whole genome shotgun (WGS) entry which is preliminary data.</text>
</comment>
<protein>
    <recommendedName>
        <fullName evidence="1">YdhG-like domain-containing protein</fullName>
    </recommendedName>
</protein>
<sequence length="120" mass="13133">MKMDTDILSFLDAYPATVATRVKGLRDMLPGIMEQLDVPAKMIAYSYGHKYTEMICTIIPSQKGVKLGFYKGNELPDPAGILKGTGKISRYVEIPDEGAIHSAALKKLVDAALAAYKKRV</sequence>
<feature type="domain" description="YdhG-like" evidence="1">
    <location>
        <begin position="41"/>
        <end position="113"/>
    </location>
</feature>
<evidence type="ECO:0000313" key="3">
    <source>
        <dbReference type="Proteomes" id="UP000583266"/>
    </source>
</evidence>
<reference evidence="2 3" key="1">
    <citation type="submission" date="2020-04" db="EMBL/GenBank/DDBJ databases">
        <title>Chitinophaga sp. G-6-1-13 sp. nov., isolated from soil.</title>
        <authorList>
            <person name="Dahal R.H."/>
            <person name="Chaudhary D.K."/>
        </authorList>
    </citation>
    <scope>NUCLEOTIDE SEQUENCE [LARGE SCALE GENOMIC DNA]</scope>
    <source>
        <strain evidence="2 3">G-6-1-13</strain>
    </source>
</reference>
<evidence type="ECO:0000259" key="1">
    <source>
        <dbReference type="Pfam" id="PF08818"/>
    </source>
</evidence>
<evidence type="ECO:0000313" key="2">
    <source>
        <dbReference type="EMBL" id="NML38157.1"/>
    </source>
</evidence>
<dbReference type="AlphaFoldDB" id="A0A848GJU1"/>
<keyword evidence="3" id="KW-1185">Reference proteome</keyword>
<dbReference type="Pfam" id="PF08818">
    <property type="entry name" value="DUF1801"/>
    <property type="match status" value="1"/>
</dbReference>
<gene>
    <name evidence="2" type="ORF">HHL17_13205</name>
</gene>
<organism evidence="2 3">
    <name type="scientific">Chitinophaga fulva</name>
    <dbReference type="NCBI Taxonomy" id="2728842"/>
    <lineage>
        <taxon>Bacteria</taxon>
        <taxon>Pseudomonadati</taxon>
        <taxon>Bacteroidota</taxon>
        <taxon>Chitinophagia</taxon>
        <taxon>Chitinophagales</taxon>
        <taxon>Chitinophagaceae</taxon>
        <taxon>Chitinophaga</taxon>
    </lineage>
</organism>
<dbReference type="EMBL" id="JABBGC010000001">
    <property type="protein sequence ID" value="NML38157.1"/>
    <property type="molecule type" value="Genomic_DNA"/>
</dbReference>
<name>A0A848GJU1_9BACT</name>
<accession>A0A848GJU1</accession>
<dbReference type="RefSeq" id="WP_169225180.1">
    <property type="nucleotide sequence ID" value="NZ_JABBGC010000001.1"/>
</dbReference>
<dbReference type="InterPro" id="IPR014922">
    <property type="entry name" value="YdhG-like"/>
</dbReference>
<proteinExistence type="predicted"/>